<name>A0A7J7FNP1_DICBM</name>
<protein>
    <submittedName>
        <fullName evidence="2">Uncharacterized protein</fullName>
    </submittedName>
</protein>
<evidence type="ECO:0000256" key="1">
    <source>
        <dbReference type="SAM" id="SignalP"/>
    </source>
</evidence>
<sequence>MSLNHGLLFRGLHVGLWWVFCDWATAPIPLVTANQTTATGLMGLGFPVASPALRPWLPKIKAQETTVTSRALCSHGALSSPLRPGPAKALLPRE</sequence>
<feature type="signal peptide" evidence="1">
    <location>
        <begin position="1"/>
        <end position="33"/>
    </location>
</feature>
<feature type="chain" id="PRO_5029621981" evidence="1">
    <location>
        <begin position="34"/>
        <end position="94"/>
    </location>
</feature>
<organism evidence="2 3">
    <name type="scientific">Diceros bicornis minor</name>
    <name type="common">South-central black rhinoceros</name>
    <dbReference type="NCBI Taxonomy" id="77932"/>
    <lineage>
        <taxon>Eukaryota</taxon>
        <taxon>Metazoa</taxon>
        <taxon>Chordata</taxon>
        <taxon>Craniata</taxon>
        <taxon>Vertebrata</taxon>
        <taxon>Euteleostomi</taxon>
        <taxon>Mammalia</taxon>
        <taxon>Eutheria</taxon>
        <taxon>Laurasiatheria</taxon>
        <taxon>Perissodactyla</taxon>
        <taxon>Rhinocerotidae</taxon>
        <taxon>Diceros</taxon>
    </lineage>
</organism>
<accession>A0A7J7FNP1</accession>
<evidence type="ECO:0000313" key="3">
    <source>
        <dbReference type="Proteomes" id="UP000551758"/>
    </source>
</evidence>
<gene>
    <name evidence="2" type="ORF">HPG69_019327</name>
</gene>
<proteinExistence type="predicted"/>
<keyword evidence="1" id="KW-0732">Signal</keyword>
<comment type="caution">
    <text evidence="2">The sequence shown here is derived from an EMBL/GenBank/DDBJ whole genome shotgun (WGS) entry which is preliminary data.</text>
</comment>
<dbReference type="Proteomes" id="UP000551758">
    <property type="component" value="Unassembled WGS sequence"/>
</dbReference>
<keyword evidence="3" id="KW-1185">Reference proteome</keyword>
<evidence type="ECO:0000313" key="2">
    <source>
        <dbReference type="EMBL" id="KAF5929306.1"/>
    </source>
</evidence>
<reference evidence="2 3" key="1">
    <citation type="journal article" date="2020" name="Mol. Biol. Evol.">
        <title>Interspecific Gene Flow and the Evolution of Specialization in Black and White Rhinoceros.</title>
        <authorList>
            <person name="Moodley Y."/>
            <person name="Westbury M.V."/>
            <person name="Russo I.M."/>
            <person name="Gopalakrishnan S."/>
            <person name="Rakotoarivelo A."/>
            <person name="Olsen R.A."/>
            <person name="Prost S."/>
            <person name="Tunstall T."/>
            <person name="Ryder O.A."/>
            <person name="Dalen L."/>
            <person name="Bruford M.W."/>
        </authorList>
    </citation>
    <scope>NUCLEOTIDE SEQUENCE [LARGE SCALE GENOMIC DNA]</scope>
    <source>
        <strain evidence="2">SBR-YM</strain>
        <tissue evidence="2">Skin</tissue>
    </source>
</reference>
<dbReference type="EMBL" id="JACDTQ010000127">
    <property type="protein sequence ID" value="KAF5929306.1"/>
    <property type="molecule type" value="Genomic_DNA"/>
</dbReference>
<dbReference type="AlphaFoldDB" id="A0A7J7FNP1"/>